<keyword evidence="2" id="KW-1185">Reference proteome</keyword>
<comment type="caution">
    <text evidence="1">The sequence shown here is derived from an EMBL/GenBank/DDBJ whole genome shotgun (WGS) entry which is preliminary data.</text>
</comment>
<organism evidence="1 2">
    <name type="scientific">Arenimonas composti TR7-09 = DSM 18010</name>
    <dbReference type="NCBI Taxonomy" id="1121013"/>
    <lineage>
        <taxon>Bacteria</taxon>
        <taxon>Pseudomonadati</taxon>
        <taxon>Pseudomonadota</taxon>
        <taxon>Gammaproteobacteria</taxon>
        <taxon>Lysobacterales</taxon>
        <taxon>Lysobacteraceae</taxon>
        <taxon>Arenimonas</taxon>
    </lineage>
</organism>
<evidence type="ECO:0000313" key="2">
    <source>
        <dbReference type="Proteomes" id="UP000029391"/>
    </source>
</evidence>
<dbReference type="EMBL" id="AWXU01000058">
    <property type="protein sequence ID" value="KFN48005.1"/>
    <property type="molecule type" value="Genomic_DNA"/>
</dbReference>
<reference evidence="1 2" key="1">
    <citation type="submission" date="2013-09" db="EMBL/GenBank/DDBJ databases">
        <title>Genome sequencing of Arenimonas composti.</title>
        <authorList>
            <person name="Chen F."/>
            <person name="Wang G."/>
        </authorList>
    </citation>
    <scope>NUCLEOTIDE SEQUENCE [LARGE SCALE GENOMIC DNA]</scope>
    <source>
        <strain evidence="1 2">TR7-09</strain>
    </source>
</reference>
<evidence type="ECO:0000313" key="1">
    <source>
        <dbReference type="EMBL" id="KFN48005.1"/>
    </source>
</evidence>
<dbReference type="AlphaFoldDB" id="A0A091BUJ0"/>
<proteinExistence type="predicted"/>
<name>A0A091BUJ0_9GAMM</name>
<sequence>MEEEFMRRWNNGDFDPKAFAGYCLTIINPEILIVNPEVFDRQTMELSGTFYAEYLAKGDYDFGACHARTGLLIDEQEIAARFPGIEVPAD</sequence>
<gene>
    <name evidence="1" type="ORF">P873_14355</name>
</gene>
<dbReference type="RefSeq" id="WP_026817708.1">
    <property type="nucleotide sequence ID" value="NZ_AUFF01000017.1"/>
</dbReference>
<accession>A0A091BUJ0</accession>
<dbReference type="Proteomes" id="UP000029391">
    <property type="component" value="Unassembled WGS sequence"/>
</dbReference>
<protein>
    <submittedName>
        <fullName evidence="1">Uncharacterized protein</fullName>
    </submittedName>
</protein>